<keyword evidence="1 2" id="KW-0808">Transferase</keyword>
<evidence type="ECO:0000313" key="5">
    <source>
        <dbReference type="EMBL" id="QIB75133.1"/>
    </source>
</evidence>
<dbReference type="AlphaFoldDB" id="A0A6C0UKM4"/>
<organism evidence="5 6">
    <name type="scientific">Halogeometricum borinquense</name>
    <dbReference type="NCBI Taxonomy" id="60847"/>
    <lineage>
        <taxon>Archaea</taxon>
        <taxon>Methanobacteriati</taxon>
        <taxon>Methanobacteriota</taxon>
        <taxon>Stenosarchaea group</taxon>
        <taxon>Halobacteria</taxon>
        <taxon>Halobacteriales</taxon>
        <taxon>Haloferacaceae</taxon>
        <taxon>Halogeometricum</taxon>
    </lineage>
</organism>
<comment type="similarity">
    <text evidence="2">Belongs to the beta-RFA-P synthase family.</text>
</comment>
<dbReference type="Proteomes" id="UP000465846">
    <property type="component" value="Chromosome"/>
</dbReference>
<gene>
    <name evidence="5" type="ORF">G3I44_13090</name>
</gene>
<dbReference type="PIRSF" id="PIRSF004884">
    <property type="entry name" value="Sugar_kin_arch"/>
    <property type="match status" value="1"/>
</dbReference>
<dbReference type="InterPro" id="IPR004422">
    <property type="entry name" value="RFAP_synthase"/>
</dbReference>
<dbReference type="EC" id="2.4.2.54" evidence="2"/>
<dbReference type="PANTHER" id="PTHR20861:SF6">
    <property type="entry name" value="BETA-RIBOFURANOSYLPHENOL 5'-PHOSPHATE SYNTHASE"/>
    <property type="match status" value="1"/>
</dbReference>
<dbReference type="Pfam" id="PF00288">
    <property type="entry name" value="GHMP_kinases_N"/>
    <property type="match status" value="1"/>
</dbReference>
<evidence type="ECO:0000256" key="1">
    <source>
        <dbReference type="ARBA" id="ARBA00022679"/>
    </source>
</evidence>
<feature type="domain" description="GHMP kinase C-terminal" evidence="4">
    <location>
        <begin position="217"/>
        <end position="295"/>
    </location>
</feature>
<keyword evidence="5" id="KW-0418">Kinase</keyword>
<dbReference type="InterPro" id="IPR020568">
    <property type="entry name" value="Ribosomal_Su5_D2-typ_SF"/>
</dbReference>
<dbReference type="NCBIfam" id="TIGR00144">
    <property type="entry name" value="beta_RFAP_syn"/>
    <property type="match status" value="1"/>
</dbReference>
<dbReference type="GO" id="GO:0016301">
    <property type="term" value="F:kinase activity"/>
    <property type="evidence" value="ECO:0007669"/>
    <property type="project" value="UniProtKB-KW"/>
</dbReference>
<dbReference type="Gene3D" id="3.30.230.10">
    <property type="match status" value="1"/>
</dbReference>
<dbReference type="InterPro" id="IPR006204">
    <property type="entry name" value="GHMP_kinase_N_dom"/>
</dbReference>
<dbReference type="GO" id="GO:0005524">
    <property type="term" value="F:ATP binding"/>
    <property type="evidence" value="ECO:0007669"/>
    <property type="project" value="UniProtKB-UniRule"/>
</dbReference>
<dbReference type="RefSeq" id="WP_163486934.1">
    <property type="nucleotide sequence ID" value="NZ_CP048739.1"/>
</dbReference>
<name>A0A6C0UKM4_9EURY</name>
<dbReference type="PANTHER" id="PTHR20861">
    <property type="entry name" value="HOMOSERINE/4-DIPHOSPHOCYTIDYL-2-C-METHYL-D-ERYTHRITOL KINASE"/>
    <property type="match status" value="1"/>
</dbReference>
<evidence type="ECO:0000259" key="3">
    <source>
        <dbReference type="Pfam" id="PF00288"/>
    </source>
</evidence>
<comment type="catalytic activity">
    <reaction evidence="2">
        <text>5-phospho-alpha-D-ribose 1-diphosphate + 4-hydroxybenzoate + H(+) = 4-(beta-D-ribofuranosyl)phenol 5'-phosphate + CO2 + diphosphate</text>
        <dbReference type="Rhea" id="RHEA:48556"/>
        <dbReference type="ChEBI" id="CHEBI:15378"/>
        <dbReference type="ChEBI" id="CHEBI:16526"/>
        <dbReference type="ChEBI" id="CHEBI:17879"/>
        <dbReference type="ChEBI" id="CHEBI:33019"/>
        <dbReference type="ChEBI" id="CHEBI:58017"/>
        <dbReference type="ChEBI" id="CHEBI:82767"/>
        <dbReference type="EC" id="2.4.2.54"/>
    </reaction>
</comment>
<protein>
    <recommendedName>
        <fullName evidence="2">Beta-ribofuranosylaminobenzene 5'-phosphate synthase</fullName>
        <shortName evidence="2">Beta-RFA-P synthase</shortName>
        <ecNumber evidence="2">2.4.2.54</ecNumber>
    </recommendedName>
</protein>
<dbReference type="GO" id="GO:0043793">
    <property type="term" value="F:beta-ribofuranosylaminobenzene 5'-phosphate synthase activity"/>
    <property type="evidence" value="ECO:0007669"/>
    <property type="project" value="UniProtKB-EC"/>
</dbReference>
<proteinExistence type="inferred from homology"/>
<sequence>MSRVRVSTGARLHFGFLNLSLAHQRLYGGLGVGLDEPKTVVTATPANGIDCSHPDARPYVETAVEILDVPGADVTVSSALPRHAGLGSGTQLALAVLVAVGCANDREVSVRQLAPRLGRGGRSGIGVASFETGGVLVDAGHPTARFTTDRPADGDWTVPSVAVRHAVPDDWRFLLVVPDADAGRNGDEEDESMRSVVEHADPDIADRISGVLSRRLLPAVADGSAPRFGKAVSEIGRLNGAWYADEQGGVYRPPVGELVASVEDNPACYGAGQSSWGPAVYAITDAEHADEARAAGETALAAADVAGEVRVVRGRNTGADIRRND</sequence>
<dbReference type="EMBL" id="CP048739">
    <property type="protein sequence ID" value="QIB75133.1"/>
    <property type="molecule type" value="Genomic_DNA"/>
</dbReference>
<dbReference type="InterPro" id="IPR013750">
    <property type="entry name" value="GHMP_kinase_C_dom"/>
</dbReference>
<evidence type="ECO:0000313" key="6">
    <source>
        <dbReference type="Proteomes" id="UP000465846"/>
    </source>
</evidence>
<dbReference type="InterPro" id="IPR014721">
    <property type="entry name" value="Ribsml_uS5_D2-typ_fold_subgr"/>
</dbReference>
<feature type="domain" description="GHMP kinase N-terminal" evidence="3">
    <location>
        <begin position="62"/>
        <end position="133"/>
    </location>
</feature>
<keyword evidence="2" id="KW-0328">Glycosyltransferase</keyword>
<dbReference type="GeneID" id="44080353"/>
<dbReference type="Pfam" id="PF08544">
    <property type="entry name" value="GHMP_kinases_C"/>
    <property type="match status" value="1"/>
</dbReference>
<comment type="function">
    <text evidence="2">Catalyzes the condensation of 4-aminobenzoate (pABA) with 5-phospho-alpha-D-ribose 1-diphosphate (PRPP) to produce beta-ribofuranosylaminobenzene 5'-phosphate (beta-RFA-P).</text>
</comment>
<comment type="subunit">
    <text evidence="2">Homodimer.</text>
</comment>
<dbReference type="UniPathway" id="UPA00065"/>
<reference evidence="5 6" key="1">
    <citation type="submission" date="2020-02" db="EMBL/GenBank/DDBJ databases">
        <title>Whole genome sequence of Halogeometricum borinquense strain wsp4.</title>
        <authorList>
            <person name="Verma D.K."/>
            <person name="Gopal K."/>
            <person name="Prasad E.S."/>
        </authorList>
    </citation>
    <scope>NUCLEOTIDE SEQUENCE [LARGE SCALE GENOMIC DNA]</scope>
    <source>
        <strain evidence="6">wsp4</strain>
    </source>
</reference>
<evidence type="ECO:0000256" key="2">
    <source>
        <dbReference type="PIRNR" id="PIRNR004884"/>
    </source>
</evidence>
<dbReference type="SUPFAM" id="SSF54211">
    <property type="entry name" value="Ribosomal protein S5 domain 2-like"/>
    <property type="match status" value="1"/>
</dbReference>
<accession>A0A6C0UKM4</accession>
<evidence type="ECO:0000259" key="4">
    <source>
        <dbReference type="Pfam" id="PF08544"/>
    </source>
</evidence>
<comment type="pathway">
    <text evidence="2">Cofactor biosynthesis; 5,6,7,8-tetrahydromethanopterin biosynthesis.</text>
</comment>